<dbReference type="OrthoDB" id="62853at2759"/>
<dbReference type="AlphaFoldDB" id="A0A061H8Y1"/>
<feature type="compositionally biased region" description="Basic and acidic residues" evidence="1">
    <location>
        <begin position="158"/>
        <end position="172"/>
    </location>
</feature>
<proteinExistence type="predicted"/>
<organism evidence="3 4">
    <name type="scientific">Pseudozyma flocculosa PF-1</name>
    <dbReference type="NCBI Taxonomy" id="1277687"/>
    <lineage>
        <taxon>Eukaryota</taxon>
        <taxon>Fungi</taxon>
        <taxon>Dikarya</taxon>
        <taxon>Basidiomycota</taxon>
        <taxon>Ustilaginomycotina</taxon>
        <taxon>Ustilaginomycetes</taxon>
        <taxon>Ustilaginales</taxon>
        <taxon>Ustilaginaceae</taxon>
        <taxon>Pseudozyma</taxon>
    </lineage>
</organism>
<evidence type="ECO:0000259" key="2">
    <source>
        <dbReference type="PROSITE" id="PS50812"/>
    </source>
</evidence>
<dbReference type="PROSITE" id="PS50812">
    <property type="entry name" value="PWWP"/>
    <property type="match status" value="1"/>
</dbReference>
<dbReference type="RefSeq" id="XP_007878834.1">
    <property type="nucleotide sequence ID" value="XM_007880643.1"/>
</dbReference>
<evidence type="ECO:0000256" key="1">
    <source>
        <dbReference type="SAM" id="MobiDB-lite"/>
    </source>
</evidence>
<dbReference type="HOGENOM" id="CLU_043161_0_0_1"/>
<gene>
    <name evidence="3" type="ORF">PFL1_03127</name>
</gene>
<feature type="region of interest" description="Disordered" evidence="1">
    <location>
        <begin position="304"/>
        <end position="351"/>
    </location>
</feature>
<evidence type="ECO:0000313" key="4">
    <source>
        <dbReference type="Proteomes" id="UP000053664"/>
    </source>
</evidence>
<dbReference type="Pfam" id="PF00855">
    <property type="entry name" value="PWWP"/>
    <property type="match status" value="1"/>
</dbReference>
<feature type="compositionally biased region" description="Basic and acidic residues" evidence="1">
    <location>
        <begin position="339"/>
        <end position="351"/>
    </location>
</feature>
<dbReference type="InterPro" id="IPR000313">
    <property type="entry name" value="PWWP_dom"/>
</dbReference>
<sequence>MSPGSGSQAAARGTPAKYNANDLVLAKVRGYPPWPGIIVDDENVPKAVLKERRSRDHYIVRFFPAADYHFATARDLSQLTQKQIENYIRDPSKKGGELKDAYKCAGNDPLAWNEEQNDIVRMHENAKLAAEEEEQENEDQLEEEGDEDEEVAPKKRKRDDDGVGKIRESAVDKRKKAKVAKADAAKQASAKPSSHAKKASNGEQEGDEDSDPAVKMVKEWRHKLQRAFLTAKDGLQGEDMPANDETFKLVEAYDDMTLDQLKHSKIGKVMKKIVQLDEIPRDDEFHFKERAEALYNKWQATISRQSEGETKDIPSQDAPAQDEAPAEDKPEPDTTAESTKAEEDVKASTDA</sequence>
<dbReference type="SUPFAM" id="SSF63748">
    <property type="entry name" value="Tudor/PWWP/MBT"/>
    <property type="match status" value="1"/>
</dbReference>
<reference evidence="3 4" key="1">
    <citation type="journal article" date="2013" name="Plant Cell">
        <title>The transition from a phytopathogenic smut ancestor to an anamorphic biocontrol agent deciphered by comparative whole-genome analysis.</title>
        <authorList>
            <person name="Lefebvre F."/>
            <person name="Joly D.L."/>
            <person name="Labbe C."/>
            <person name="Teichmann B."/>
            <person name="Linning R."/>
            <person name="Belzile F."/>
            <person name="Bakkeren G."/>
            <person name="Belanger R.R."/>
        </authorList>
    </citation>
    <scope>NUCLEOTIDE SEQUENCE [LARGE SCALE GENOMIC DNA]</scope>
    <source>
        <strain evidence="3 4">PF-1</strain>
    </source>
</reference>
<feature type="compositionally biased region" description="Acidic residues" evidence="1">
    <location>
        <begin position="131"/>
        <end position="150"/>
    </location>
</feature>
<dbReference type="InterPro" id="IPR017923">
    <property type="entry name" value="TFIIS_N"/>
</dbReference>
<feature type="region of interest" description="Disordered" evidence="1">
    <location>
        <begin position="129"/>
        <end position="218"/>
    </location>
</feature>
<dbReference type="InterPro" id="IPR035503">
    <property type="entry name" value="IOC4-like_PWWP"/>
</dbReference>
<dbReference type="eggNOG" id="ENOG502RZNI">
    <property type="taxonomic scope" value="Eukaryota"/>
</dbReference>
<dbReference type="EMBL" id="KE361631">
    <property type="protein sequence ID" value="EPQ29372.1"/>
    <property type="molecule type" value="Genomic_DNA"/>
</dbReference>
<accession>A0A061H8Y1</accession>
<dbReference type="GeneID" id="19317238"/>
<protein>
    <recommendedName>
        <fullName evidence="2">PWWP domain-containing protein</fullName>
    </recommendedName>
</protein>
<dbReference type="Proteomes" id="UP000053664">
    <property type="component" value="Unassembled WGS sequence"/>
</dbReference>
<dbReference type="CDD" id="cd05840">
    <property type="entry name" value="PWWP_ScIOC4-like"/>
    <property type="match status" value="1"/>
</dbReference>
<dbReference type="Gene3D" id="2.30.30.140">
    <property type="match status" value="1"/>
</dbReference>
<dbReference type="Pfam" id="PF08711">
    <property type="entry name" value="Med26"/>
    <property type="match status" value="1"/>
</dbReference>
<evidence type="ECO:0000313" key="3">
    <source>
        <dbReference type="EMBL" id="EPQ29372.1"/>
    </source>
</evidence>
<dbReference type="SMART" id="SM00293">
    <property type="entry name" value="PWWP"/>
    <property type="match status" value="1"/>
</dbReference>
<name>A0A061H8Y1_9BASI</name>
<dbReference type="KEGG" id="pfp:PFL1_03127"/>
<feature type="domain" description="PWWP" evidence="2">
    <location>
        <begin position="20"/>
        <end position="82"/>
    </location>
</feature>